<dbReference type="EMBL" id="JAUHHC010000001">
    <property type="protein sequence ID" value="MDN3918759.1"/>
    <property type="molecule type" value="Genomic_DNA"/>
</dbReference>
<evidence type="ECO:0000313" key="6">
    <source>
        <dbReference type="Proteomes" id="UP001228044"/>
    </source>
</evidence>
<dbReference type="SUPFAM" id="SSF53474">
    <property type="entry name" value="alpha/beta-Hydrolases"/>
    <property type="match status" value="1"/>
</dbReference>
<feature type="chain" id="PRO_5046313196" evidence="4">
    <location>
        <begin position="25"/>
        <end position="252"/>
    </location>
</feature>
<feature type="region of interest" description="Disordered" evidence="3">
    <location>
        <begin position="111"/>
        <end position="134"/>
    </location>
</feature>
<dbReference type="GO" id="GO:0016787">
    <property type="term" value="F:hydrolase activity"/>
    <property type="evidence" value="ECO:0007669"/>
    <property type="project" value="UniProtKB-KW"/>
</dbReference>
<sequence length="252" mass="27384">MALASVLRRLALAALCLVGPGAAAAPAYQLDGTEVLELASRSLPRDYQLFVSLPEGYAASGERRYPLLLVMDANYAFPLVRSIARRVGDQGRGLEDFILVGLSYAKGDTPQLSRGRDYTPSAGGSTKPDGGRRPDYGQSAAFRRFIADEVLPLIARSYRVDMARKTFAGHSYGALLGADILLSERALFERYALSSPSLWFDQGLMFERERAYAARHQDLPAQLLLSVGEFEAAGAAATRRTWWPICAASSAC</sequence>
<gene>
    <name evidence="5" type="ORF">QWJ38_00585</name>
</gene>
<dbReference type="InterPro" id="IPR029058">
    <property type="entry name" value="AB_hydrolase_fold"/>
</dbReference>
<dbReference type="Pfam" id="PF00756">
    <property type="entry name" value="Esterase"/>
    <property type="match status" value="1"/>
</dbReference>
<keyword evidence="6" id="KW-1185">Reference proteome</keyword>
<comment type="caution">
    <text evidence="5">The sequence shown here is derived from an EMBL/GenBank/DDBJ whole genome shotgun (WGS) entry which is preliminary data.</text>
</comment>
<name>A0ABT8DK12_9BURK</name>
<accession>A0ABT8DK12</accession>
<evidence type="ECO:0000256" key="3">
    <source>
        <dbReference type="SAM" id="MobiDB-lite"/>
    </source>
</evidence>
<comment type="similarity">
    <text evidence="1">Belongs to the esterase D family.</text>
</comment>
<keyword evidence="4" id="KW-0732">Signal</keyword>
<evidence type="ECO:0000256" key="1">
    <source>
        <dbReference type="ARBA" id="ARBA00005622"/>
    </source>
</evidence>
<feature type="signal peptide" evidence="4">
    <location>
        <begin position="1"/>
        <end position="24"/>
    </location>
</feature>
<dbReference type="PANTHER" id="PTHR40841:SF2">
    <property type="entry name" value="SIDEROPHORE-DEGRADING ESTERASE (EUROFUNG)"/>
    <property type="match status" value="1"/>
</dbReference>
<dbReference type="InterPro" id="IPR052558">
    <property type="entry name" value="Siderophore_Hydrolase_D"/>
</dbReference>
<organism evidence="5 6">
    <name type="scientific">Roseateles violae</name>
    <dbReference type="NCBI Taxonomy" id="3058042"/>
    <lineage>
        <taxon>Bacteria</taxon>
        <taxon>Pseudomonadati</taxon>
        <taxon>Pseudomonadota</taxon>
        <taxon>Betaproteobacteria</taxon>
        <taxon>Burkholderiales</taxon>
        <taxon>Sphaerotilaceae</taxon>
        <taxon>Roseateles</taxon>
    </lineage>
</organism>
<dbReference type="InterPro" id="IPR000801">
    <property type="entry name" value="Esterase-like"/>
</dbReference>
<evidence type="ECO:0000256" key="4">
    <source>
        <dbReference type="SAM" id="SignalP"/>
    </source>
</evidence>
<dbReference type="Proteomes" id="UP001228044">
    <property type="component" value="Unassembled WGS sequence"/>
</dbReference>
<reference evidence="5 6" key="1">
    <citation type="submission" date="2023-06" db="EMBL/GenBank/DDBJ databases">
        <title>Pelomonas sp. PFR6 16S ribosomal RNA gene Genome sequencing and assembly.</title>
        <authorList>
            <person name="Woo H."/>
        </authorList>
    </citation>
    <scope>NUCLEOTIDE SEQUENCE [LARGE SCALE GENOMIC DNA]</scope>
    <source>
        <strain evidence="5 6">PFR6</strain>
    </source>
</reference>
<dbReference type="RefSeq" id="WP_290357088.1">
    <property type="nucleotide sequence ID" value="NZ_JAUHHC010000001.1"/>
</dbReference>
<dbReference type="PANTHER" id="PTHR40841">
    <property type="entry name" value="SIDEROPHORE TRIACETYLFUSARININE C ESTERASE"/>
    <property type="match status" value="1"/>
</dbReference>
<evidence type="ECO:0000256" key="2">
    <source>
        <dbReference type="ARBA" id="ARBA00022801"/>
    </source>
</evidence>
<evidence type="ECO:0000313" key="5">
    <source>
        <dbReference type="EMBL" id="MDN3918759.1"/>
    </source>
</evidence>
<proteinExistence type="inferred from homology"/>
<keyword evidence="2 5" id="KW-0378">Hydrolase</keyword>
<dbReference type="Gene3D" id="3.40.50.1820">
    <property type="entry name" value="alpha/beta hydrolase"/>
    <property type="match status" value="1"/>
</dbReference>
<protein>
    <submittedName>
        <fullName evidence="5">Alpha/beta hydrolase-fold protein</fullName>
    </submittedName>
</protein>